<dbReference type="AlphaFoldDB" id="A0A0F9VFC9"/>
<keyword evidence="2" id="KW-1133">Transmembrane helix</keyword>
<dbReference type="InterPro" id="IPR021732">
    <property type="entry name" value="DUF3301"/>
</dbReference>
<evidence type="ECO:0000313" key="3">
    <source>
        <dbReference type="EMBL" id="KKO03821.1"/>
    </source>
</evidence>
<evidence type="ECO:0008006" key="4">
    <source>
        <dbReference type="Google" id="ProtNLM"/>
    </source>
</evidence>
<keyword evidence="2" id="KW-0812">Transmembrane</keyword>
<gene>
    <name evidence="3" type="ORF">LCGC14_0092480</name>
</gene>
<protein>
    <recommendedName>
        <fullName evidence="4">DUF3301 domain-containing protein</fullName>
    </recommendedName>
</protein>
<evidence type="ECO:0000256" key="2">
    <source>
        <dbReference type="SAM" id="Phobius"/>
    </source>
</evidence>
<feature type="transmembrane region" description="Helical" evidence="2">
    <location>
        <begin position="6"/>
        <end position="25"/>
    </location>
</feature>
<accession>A0A0F9VFC9</accession>
<dbReference type="EMBL" id="LAZR01000025">
    <property type="protein sequence ID" value="KKO03821.1"/>
    <property type="molecule type" value="Genomic_DNA"/>
</dbReference>
<comment type="caution">
    <text evidence="3">The sequence shown here is derived from an EMBL/GenBank/DDBJ whole genome shotgun (WGS) entry which is preliminary data.</text>
</comment>
<evidence type="ECO:0000256" key="1">
    <source>
        <dbReference type="SAM" id="MobiDB-lite"/>
    </source>
</evidence>
<name>A0A0F9VFC9_9ZZZZ</name>
<feature type="region of interest" description="Disordered" evidence="1">
    <location>
        <begin position="101"/>
        <end position="125"/>
    </location>
</feature>
<proteinExistence type="predicted"/>
<reference evidence="3" key="1">
    <citation type="journal article" date="2015" name="Nature">
        <title>Complex archaea that bridge the gap between prokaryotes and eukaryotes.</title>
        <authorList>
            <person name="Spang A."/>
            <person name="Saw J.H."/>
            <person name="Jorgensen S.L."/>
            <person name="Zaremba-Niedzwiedzka K."/>
            <person name="Martijn J."/>
            <person name="Lind A.E."/>
            <person name="van Eijk R."/>
            <person name="Schleper C."/>
            <person name="Guy L."/>
            <person name="Ettema T.J."/>
        </authorList>
    </citation>
    <scope>NUCLEOTIDE SEQUENCE</scope>
</reference>
<sequence length="125" mass="14526">MFNLGHVALLMLLTLIGWWLLRNLGLRDRAMRLVRNHCQRSDVQLLDESIALTGMRIARNRRGRPGLVRRYAFEFTVTGEHRYDGYIDLHGQQQLQLEMAPHPFPGEAPNPEPQDQHSATIHRIH</sequence>
<organism evidence="3">
    <name type="scientific">marine sediment metagenome</name>
    <dbReference type="NCBI Taxonomy" id="412755"/>
    <lineage>
        <taxon>unclassified sequences</taxon>
        <taxon>metagenomes</taxon>
        <taxon>ecological metagenomes</taxon>
    </lineage>
</organism>
<dbReference type="Pfam" id="PF11743">
    <property type="entry name" value="DUF3301"/>
    <property type="match status" value="1"/>
</dbReference>
<keyword evidence="2" id="KW-0472">Membrane</keyword>
<feature type="compositionally biased region" description="Pro residues" evidence="1">
    <location>
        <begin position="102"/>
        <end position="112"/>
    </location>
</feature>